<dbReference type="Pfam" id="PF00534">
    <property type="entry name" value="Glycos_transf_1"/>
    <property type="match status" value="1"/>
</dbReference>
<dbReference type="Proteomes" id="UP000885660">
    <property type="component" value="Unassembled WGS sequence"/>
</dbReference>
<dbReference type="AlphaFoldDB" id="A0A7V0QRJ5"/>
<reference evidence="5" key="1">
    <citation type="journal article" date="2020" name="mSystems">
        <title>Genome- and Community-Level Interaction Insights into Carbon Utilization and Element Cycling Functions of Hydrothermarchaeota in Hydrothermal Sediment.</title>
        <authorList>
            <person name="Zhou Z."/>
            <person name="Liu Y."/>
            <person name="Xu W."/>
            <person name="Pan J."/>
            <person name="Luo Z.H."/>
            <person name="Li M."/>
        </authorList>
    </citation>
    <scope>NUCLEOTIDE SEQUENCE [LARGE SCALE GENOMIC DNA]</scope>
    <source>
        <strain evidence="5">HyVt-219</strain>
    </source>
</reference>
<keyword evidence="2" id="KW-0328">Glycosyltransferase</keyword>
<sequence>MGCPEEKVIVLYGGVDLKKFKLKKRVKKEKIKIIMCGRFVEKKGFEYGIRAFAKIAKDHKNTLMYIIGDGKLREKLKELTISLNISSKIKFLGVLPHREVQKQMEESDILLAPSITAKNGDKEGIPTVIKEAMATGLPVISTYHAGIPELVKDGETGFLVAEKDVEAITEKISYLITHPDIAILMGEKGRKVVEEKFNLFIQMKKLERLYSRLINNND</sequence>
<dbReference type="InterPro" id="IPR001296">
    <property type="entry name" value="Glyco_trans_1"/>
</dbReference>
<organism evidence="5">
    <name type="scientific">Aerophobetes bacterium</name>
    <dbReference type="NCBI Taxonomy" id="2030807"/>
    <lineage>
        <taxon>Bacteria</taxon>
        <taxon>Candidatus Aerophobota</taxon>
    </lineage>
</organism>
<dbReference type="PANTHER" id="PTHR12526">
    <property type="entry name" value="GLYCOSYLTRANSFERASE"/>
    <property type="match status" value="1"/>
</dbReference>
<evidence type="ECO:0000256" key="3">
    <source>
        <dbReference type="ARBA" id="ARBA00022679"/>
    </source>
</evidence>
<name>A0A7V0QRJ5_UNCAE</name>
<dbReference type="EMBL" id="DRBC01000101">
    <property type="protein sequence ID" value="HDN84452.1"/>
    <property type="molecule type" value="Genomic_DNA"/>
</dbReference>
<evidence type="ECO:0000313" key="5">
    <source>
        <dbReference type="EMBL" id="HDN84452.1"/>
    </source>
</evidence>
<evidence type="ECO:0000256" key="1">
    <source>
        <dbReference type="ARBA" id="ARBA00009481"/>
    </source>
</evidence>
<keyword evidence="3" id="KW-0808">Transferase</keyword>
<protein>
    <submittedName>
        <fullName evidence="5">Colanic acid biosynthesis glycosyltransferase WcaL</fullName>
    </submittedName>
</protein>
<comment type="similarity">
    <text evidence="1">Belongs to the glycosyltransferase group 1 family. Glycosyltransferase 4 subfamily.</text>
</comment>
<feature type="domain" description="Glycosyl transferase family 1" evidence="4">
    <location>
        <begin position="23"/>
        <end position="191"/>
    </location>
</feature>
<gene>
    <name evidence="5" type="ORF">ENG47_01685</name>
</gene>
<accession>A0A7V0QRJ5</accession>
<dbReference type="SUPFAM" id="SSF53756">
    <property type="entry name" value="UDP-Glycosyltransferase/glycogen phosphorylase"/>
    <property type="match status" value="1"/>
</dbReference>
<dbReference type="Gene3D" id="3.40.50.2000">
    <property type="entry name" value="Glycogen Phosphorylase B"/>
    <property type="match status" value="2"/>
</dbReference>
<evidence type="ECO:0000259" key="4">
    <source>
        <dbReference type="Pfam" id="PF00534"/>
    </source>
</evidence>
<proteinExistence type="inferred from homology"/>
<dbReference type="GO" id="GO:0016757">
    <property type="term" value="F:glycosyltransferase activity"/>
    <property type="evidence" value="ECO:0007669"/>
    <property type="project" value="UniProtKB-KW"/>
</dbReference>
<dbReference type="PANTHER" id="PTHR12526:SF640">
    <property type="entry name" value="COLANIC ACID BIOSYNTHESIS GLYCOSYLTRANSFERASE WCAL-RELATED"/>
    <property type="match status" value="1"/>
</dbReference>
<evidence type="ECO:0000256" key="2">
    <source>
        <dbReference type="ARBA" id="ARBA00022676"/>
    </source>
</evidence>
<comment type="caution">
    <text evidence="5">The sequence shown here is derived from an EMBL/GenBank/DDBJ whole genome shotgun (WGS) entry which is preliminary data.</text>
</comment>